<keyword evidence="3" id="KW-1185">Reference proteome</keyword>
<evidence type="ECO:0000313" key="2">
    <source>
        <dbReference type="EMBL" id="KAJ6809397.1"/>
    </source>
</evidence>
<dbReference type="EMBL" id="JANAVB010033017">
    <property type="protein sequence ID" value="KAJ6809397.1"/>
    <property type="molecule type" value="Genomic_DNA"/>
</dbReference>
<reference evidence="2" key="1">
    <citation type="journal article" date="2023" name="GigaByte">
        <title>Genome assembly of the bearded iris, Iris pallida Lam.</title>
        <authorList>
            <person name="Bruccoleri R.E."/>
            <person name="Oakeley E.J."/>
            <person name="Faust A.M.E."/>
            <person name="Altorfer M."/>
            <person name="Dessus-Babus S."/>
            <person name="Burckhardt D."/>
            <person name="Oertli M."/>
            <person name="Naumann U."/>
            <person name="Petersen F."/>
            <person name="Wong J."/>
        </authorList>
    </citation>
    <scope>NUCLEOTIDE SEQUENCE</scope>
    <source>
        <strain evidence="2">GSM-AAB239-AS_SAM_17_03QT</strain>
    </source>
</reference>
<evidence type="ECO:0000256" key="1">
    <source>
        <dbReference type="SAM" id="MobiDB-lite"/>
    </source>
</evidence>
<protein>
    <submittedName>
        <fullName evidence="2">Uncharacterized protein</fullName>
    </submittedName>
</protein>
<sequence>MVCGATAQRRDSAALGATITPADSTDHALPRSSPSVGVRRRVRCFVATAPFDEQSPPLSHATAPSTSMVASRRSALLRDNRGASADPRRCRLPASVSHLLSPDGTSAARALVGWRHRSPRQPRPPVLPLTRRQSQRQDRASAPMPASRLDLRPPRCWQAPTGHERTRTSRRRLPLEQRPCQPILSSPAATPAPVGRVTSSALDHSLPPSFGFPRALPPRGSLREAKRRAAPPVLVSATAKWTIPNATGLSVSPARTL</sequence>
<accession>A0AAX6EYW4</accession>
<proteinExistence type="predicted"/>
<feature type="region of interest" description="Disordered" evidence="1">
    <location>
        <begin position="114"/>
        <end position="201"/>
    </location>
</feature>
<comment type="caution">
    <text evidence="2">The sequence shown here is derived from an EMBL/GenBank/DDBJ whole genome shotgun (WGS) entry which is preliminary data.</text>
</comment>
<organism evidence="2 3">
    <name type="scientific">Iris pallida</name>
    <name type="common">Sweet iris</name>
    <dbReference type="NCBI Taxonomy" id="29817"/>
    <lineage>
        <taxon>Eukaryota</taxon>
        <taxon>Viridiplantae</taxon>
        <taxon>Streptophyta</taxon>
        <taxon>Embryophyta</taxon>
        <taxon>Tracheophyta</taxon>
        <taxon>Spermatophyta</taxon>
        <taxon>Magnoliopsida</taxon>
        <taxon>Liliopsida</taxon>
        <taxon>Asparagales</taxon>
        <taxon>Iridaceae</taxon>
        <taxon>Iridoideae</taxon>
        <taxon>Irideae</taxon>
        <taxon>Iris</taxon>
    </lineage>
</organism>
<dbReference type="AlphaFoldDB" id="A0AAX6EYW4"/>
<dbReference type="Proteomes" id="UP001140949">
    <property type="component" value="Unassembled WGS sequence"/>
</dbReference>
<reference evidence="2" key="2">
    <citation type="submission" date="2023-04" db="EMBL/GenBank/DDBJ databases">
        <authorList>
            <person name="Bruccoleri R.E."/>
            <person name="Oakeley E.J."/>
            <person name="Faust A.-M."/>
            <person name="Dessus-Babus S."/>
            <person name="Altorfer M."/>
            <person name="Burckhardt D."/>
            <person name="Oertli M."/>
            <person name="Naumann U."/>
            <person name="Petersen F."/>
            <person name="Wong J."/>
        </authorList>
    </citation>
    <scope>NUCLEOTIDE SEQUENCE</scope>
    <source>
        <strain evidence="2">GSM-AAB239-AS_SAM_17_03QT</strain>
        <tissue evidence="2">Leaf</tissue>
    </source>
</reference>
<name>A0AAX6EYW4_IRIPA</name>
<evidence type="ECO:0000313" key="3">
    <source>
        <dbReference type="Proteomes" id="UP001140949"/>
    </source>
</evidence>
<gene>
    <name evidence="2" type="ORF">M6B38_160500</name>
</gene>